<dbReference type="PANTHER" id="PTHR48100:SF1">
    <property type="entry name" value="HISTIDINE PHOSPHATASE FAMILY PROTEIN-RELATED"/>
    <property type="match status" value="1"/>
</dbReference>
<dbReference type="InterPro" id="IPR001345">
    <property type="entry name" value="PG/BPGM_mutase_AS"/>
</dbReference>
<dbReference type="CDD" id="cd07067">
    <property type="entry name" value="HP_PGM_like"/>
    <property type="match status" value="1"/>
</dbReference>
<dbReference type="PANTHER" id="PTHR48100">
    <property type="entry name" value="BROAD-SPECIFICITY PHOSPHATASE YOR283W-RELATED"/>
    <property type="match status" value="1"/>
</dbReference>
<dbReference type="SMART" id="SM00855">
    <property type="entry name" value="PGAM"/>
    <property type="match status" value="1"/>
</dbReference>
<evidence type="ECO:0008006" key="5">
    <source>
        <dbReference type="Google" id="ProtNLM"/>
    </source>
</evidence>
<dbReference type="InterPro" id="IPR050275">
    <property type="entry name" value="PGM_Phosphatase"/>
</dbReference>
<protein>
    <recommendedName>
        <fullName evidence="5">Phosphoglycerate mutase-like protein</fullName>
    </recommendedName>
</protein>
<dbReference type="HOGENOM" id="CLU_039184_3_0_1"/>
<keyword evidence="4" id="KW-1185">Reference proteome</keyword>
<dbReference type="Gene3D" id="3.40.50.1240">
    <property type="entry name" value="Phosphoglycerate mutase-like"/>
    <property type="match status" value="1"/>
</dbReference>
<dbReference type="EMBL" id="KN831779">
    <property type="protein sequence ID" value="KIM41669.1"/>
    <property type="molecule type" value="Genomic_DNA"/>
</dbReference>
<dbReference type="GO" id="GO:0016791">
    <property type="term" value="F:phosphatase activity"/>
    <property type="evidence" value="ECO:0007669"/>
    <property type="project" value="TreeGrafter"/>
</dbReference>
<keyword evidence="1" id="KW-0324">Glycolysis</keyword>
<dbReference type="PROSITE" id="PS00175">
    <property type="entry name" value="PG_MUTASE"/>
    <property type="match status" value="1"/>
</dbReference>
<evidence type="ECO:0000256" key="2">
    <source>
        <dbReference type="ARBA" id="ARBA00023235"/>
    </source>
</evidence>
<name>A0A0C3CBR7_HEBCY</name>
<dbReference type="Proteomes" id="UP000053424">
    <property type="component" value="Unassembled WGS sequence"/>
</dbReference>
<dbReference type="SUPFAM" id="SSF53254">
    <property type="entry name" value="Phosphoglycerate mutase-like"/>
    <property type="match status" value="1"/>
</dbReference>
<dbReference type="OrthoDB" id="496981at2759"/>
<sequence>MTIDIPIDNSPGATPSFPIKTIHIIRHGEALHNVDRTYDLHDPPLTDKGFAQAEALRIQLSTVLKIKPSAIVTSPMTRTIQTVRTLFPSAFTEGSNAIPLHIWPDLREAHDANCNKGRSRAEMQALYADLDFSGCDEEWNYNAHRFEDAADRAEAVRKELMKLPGPHVVVVGHRGFIAYLVDTNQVKFHNCEIRSYRFANAEELEERRYGIHELQCEYDFGPSLLVEVPTVPGR</sequence>
<dbReference type="InterPro" id="IPR029033">
    <property type="entry name" value="His_PPase_superfam"/>
</dbReference>
<dbReference type="AlphaFoldDB" id="A0A0C3CBR7"/>
<dbReference type="GO" id="GO:0005737">
    <property type="term" value="C:cytoplasm"/>
    <property type="evidence" value="ECO:0007669"/>
    <property type="project" value="TreeGrafter"/>
</dbReference>
<dbReference type="InterPro" id="IPR013078">
    <property type="entry name" value="His_Pase_superF_clade-1"/>
</dbReference>
<keyword evidence="2" id="KW-0413">Isomerase</keyword>
<evidence type="ECO:0000256" key="1">
    <source>
        <dbReference type="ARBA" id="ARBA00023152"/>
    </source>
</evidence>
<gene>
    <name evidence="3" type="ORF">M413DRAFT_10616</name>
</gene>
<evidence type="ECO:0000313" key="4">
    <source>
        <dbReference type="Proteomes" id="UP000053424"/>
    </source>
</evidence>
<reference evidence="3 4" key="1">
    <citation type="submission" date="2014-04" db="EMBL/GenBank/DDBJ databases">
        <authorList>
            <consortium name="DOE Joint Genome Institute"/>
            <person name="Kuo A."/>
            <person name="Gay G."/>
            <person name="Dore J."/>
            <person name="Kohler A."/>
            <person name="Nagy L.G."/>
            <person name="Floudas D."/>
            <person name="Copeland A."/>
            <person name="Barry K.W."/>
            <person name="Cichocki N."/>
            <person name="Veneault-Fourrey C."/>
            <person name="LaButti K."/>
            <person name="Lindquist E.A."/>
            <person name="Lipzen A."/>
            <person name="Lundell T."/>
            <person name="Morin E."/>
            <person name="Murat C."/>
            <person name="Sun H."/>
            <person name="Tunlid A."/>
            <person name="Henrissat B."/>
            <person name="Grigoriev I.V."/>
            <person name="Hibbett D.S."/>
            <person name="Martin F."/>
            <person name="Nordberg H.P."/>
            <person name="Cantor M.N."/>
            <person name="Hua S.X."/>
        </authorList>
    </citation>
    <scope>NUCLEOTIDE SEQUENCE [LARGE SCALE GENOMIC DNA]</scope>
    <source>
        <strain evidence="4">h7</strain>
    </source>
</reference>
<organism evidence="3 4">
    <name type="scientific">Hebeloma cylindrosporum</name>
    <dbReference type="NCBI Taxonomy" id="76867"/>
    <lineage>
        <taxon>Eukaryota</taxon>
        <taxon>Fungi</taxon>
        <taxon>Dikarya</taxon>
        <taxon>Basidiomycota</taxon>
        <taxon>Agaricomycotina</taxon>
        <taxon>Agaricomycetes</taxon>
        <taxon>Agaricomycetidae</taxon>
        <taxon>Agaricales</taxon>
        <taxon>Agaricineae</taxon>
        <taxon>Hymenogastraceae</taxon>
        <taxon>Hebeloma</taxon>
    </lineage>
</organism>
<dbReference type="Pfam" id="PF00300">
    <property type="entry name" value="His_Phos_1"/>
    <property type="match status" value="1"/>
</dbReference>
<evidence type="ECO:0000313" key="3">
    <source>
        <dbReference type="EMBL" id="KIM41669.1"/>
    </source>
</evidence>
<proteinExistence type="predicted"/>
<reference evidence="4" key="2">
    <citation type="submission" date="2015-01" db="EMBL/GenBank/DDBJ databases">
        <title>Evolutionary Origins and Diversification of the Mycorrhizal Mutualists.</title>
        <authorList>
            <consortium name="DOE Joint Genome Institute"/>
            <consortium name="Mycorrhizal Genomics Consortium"/>
            <person name="Kohler A."/>
            <person name="Kuo A."/>
            <person name="Nagy L.G."/>
            <person name="Floudas D."/>
            <person name="Copeland A."/>
            <person name="Barry K.W."/>
            <person name="Cichocki N."/>
            <person name="Veneault-Fourrey C."/>
            <person name="LaButti K."/>
            <person name="Lindquist E.A."/>
            <person name="Lipzen A."/>
            <person name="Lundell T."/>
            <person name="Morin E."/>
            <person name="Murat C."/>
            <person name="Riley R."/>
            <person name="Ohm R."/>
            <person name="Sun H."/>
            <person name="Tunlid A."/>
            <person name="Henrissat B."/>
            <person name="Grigoriev I.V."/>
            <person name="Hibbett D.S."/>
            <person name="Martin F."/>
        </authorList>
    </citation>
    <scope>NUCLEOTIDE SEQUENCE [LARGE SCALE GENOMIC DNA]</scope>
    <source>
        <strain evidence="4">h7</strain>
    </source>
</reference>
<accession>A0A0C3CBR7</accession>